<name>A0ABW3FP33_9PSEU</name>
<organism evidence="2 3">
    <name type="scientific">Saccharopolyspora rosea</name>
    <dbReference type="NCBI Taxonomy" id="524884"/>
    <lineage>
        <taxon>Bacteria</taxon>
        <taxon>Bacillati</taxon>
        <taxon>Actinomycetota</taxon>
        <taxon>Actinomycetes</taxon>
        <taxon>Pseudonocardiales</taxon>
        <taxon>Pseudonocardiaceae</taxon>
        <taxon>Saccharopolyspora</taxon>
    </lineage>
</organism>
<dbReference type="NCBIfam" id="NF033218">
    <property type="entry name" value="anchor_AmaP"/>
    <property type="match status" value="1"/>
</dbReference>
<reference evidence="3" key="1">
    <citation type="journal article" date="2019" name="Int. J. Syst. Evol. Microbiol.">
        <title>The Global Catalogue of Microorganisms (GCM) 10K type strain sequencing project: providing services to taxonomists for standard genome sequencing and annotation.</title>
        <authorList>
            <consortium name="The Broad Institute Genomics Platform"/>
            <consortium name="The Broad Institute Genome Sequencing Center for Infectious Disease"/>
            <person name="Wu L."/>
            <person name="Ma J."/>
        </authorList>
    </citation>
    <scope>NUCLEOTIDE SEQUENCE [LARGE SCALE GENOMIC DNA]</scope>
    <source>
        <strain evidence="3">CCUG 56401</strain>
    </source>
</reference>
<dbReference type="RefSeq" id="WP_345601907.1">
    <property type="nucleotide sequence ID" value="NZ_BAABLT010000052.1"/>
</dbReference>
<dbReference type="EMBL" id="JBHTIW010000004">
    <property type="protein sequence ID" value="MFD0919870.1"/>
    <property type="molecule type" value="Genomic_DNA"/>
</dbReference>
<keyword evidence="1" id="KW-0472">Membrane</keyword>
<proteinExistence type="predicted"/>
<feature type="transmembrane region" description="Helical" evidence="1">
    <location>
        <begin position="25"/>
        <end position="48"/>
    </location>
</feature>
<feature type="transmembrane region" description="Helical" evidence="1">
    <location>
        <begin position="68"/>
        <end position="89"/>
    </location>
</feature>
<comment type="caution">
    <text evidence="2">The sequence shown here is derived from an EMBL/GenBank/DDBJ whole genome shotgun (WGS) entry which is preliminary data.</text>
</comment>
<protein>
    <submittedName>
        <fullName evidence="2">Alkaline shock response membrane anchor protein AmaP</fullName>
    </submittedName>
</protein>
<evidence type="ECO:0000256" key="1">
    <source>
        <dbReference type="SAM" id="Phobius"/>
    </source>
</evidence>
<keyword evidence="1" id="KW-1133">Transmembrane helix</keyword>
<keyword evidence="1" id="KW-0812">Transmembrane</keyword>
<keyword evidence="3" id="KW-1185">Reference proteome</keyword>
<gene>
    <name evidence="2" type="primary">amaP</name>
    <name evidence="2" type="ORF">ACFQ16_08945</name>
</gene>
<evidence type="ECO:0000313" key="3">
    <source>
        <dbReference type="Proteomes" id="UP001597018"/>
    </source>
</evidence>
<sequence>MTTGEGTIRPSTTTTGRGMTFERTVVTVLGLLALLAGVAALVVGTGWLGFYRARRPVLDPMLREWWSHYPLVAIPVGLVLLALGLWWVVRALRPEARPDIRVQREPDGHLTVTSGALTDAVRADAETVTGVTRARVRMAGDERRPALRLTLSLQEGANVRQVWEELDTKVLSRAREALESENLPTAIRLELDRAPRQRVR</sequence>
<evidence type="ECO:0000313" key="2">
    <source>
        <dbReference type="EMBL" id="MFD0919870.1"/>
    </source>
</evidence>
<dbReference type="Proteomes" id="UP001597018">
    <property type="component" value="Unassembled WGS sequence"/>
</dbReference>
<accession>A0ABW3FP33</accession>